<keyword evidence="3" id="KW-0808">Transferase</keyword>
<feature type="region of interest" description="Disordered" evidence="5">
    <location>
        <begin position="605"/>
        <end position="632"/>
    </location>
</feature>
<feature type="domain" description="AB hydrolase-1" evidence="6">
    <location>
        <begin position="315"/>
        <end position="556"/>
    </location>
</feature>
<dbReference type="InterPro" id="IPR000073">
    <property type="entry name" value="AB_hydrolase_1"/>
</dbReference>
<dbReference type="PANTHER" id="PTHR36837">
    <property type="entry name" value="POLY(3-HYDROXYALKANOATE) POLYMERASE SUBUNIT PHAC"/>
    <property type="match status" value="1"/>
</dbReference>
<evidence type="ECO:0000256" key="1">
    <source>
        <dbReference type="ARBA" id="ARBA00004496"/>
    </source>
</evidence>
<dbReference type="InterPro" id="IPR051321">
    <property type="entry name" value="PHA/PHB_synthase"/>
</dbReference>
<dbReference type="SUPFAM" id="SSF53474">
    <property type="entry name" value="alpha/beta-Hydrolases"/>
    <property type="match status" value="1"/>
</dbReference>
<comment type="caution">
    <text evidence="8">The sequence shown here is derived from an EMBL/GenBank/DDBJ whole genome shotgun (WGS) entry which is preliminary data.</text>
</comment>
<feature type="domain" description="Poly-beta-hydroxybutyrate polymerase N-terminal" evidence="7">
    <location>
        <begin position="145"/>
        <end position="313"/>
    </location>
</feature>
<keyword evidence="2" id="KW-0963">Cytoplasm</keyword>
<comment type="subcellular location">
    <subcellularLocation>
        <location evidence="1">Cytoplasm</location>
    </subcellularLocation>
</comment>
<dbReference type="PANTHER" id="PTHR36837:SF5">
    <property type="entry name" value="POLY-3-HYDROXYBUTYRATE SYNTHASE"/>
    <property type="match status" value="1"/>
</dbReference>
<dbReference type="EMBL" id="LLZS01000003">
    <property type="protein sequence ID" value="KUR72494.1"/>
    <property type="molecule type" value="Genomic_DNA"/>
</dbReference>
<dbReference type="GO" id="GO:0005737">
    <property type="term" value="C:cytoplasm"/>
    <property type="evidence" value="ECO:0007669"/>
    <property type="project" value="UniProtKB-SubCell"/>
</dbReference>
<dbReference type="InterPro" id="IPR010941">
    <property type="entry name" value="PhaC_N"/>
</dbReference>
<evidence type="ECO:0000259" key="6">
    <source>
        <dbReference type="Pfam" id="PF00561"/>
    </source>
</evidence>
<evidence type="ECO:0000313" key="8">
    <source>
        <dbReference type="EMBL" id="KUR72494.1"/>
    </source>
</evidence>
<dbReference type="RefSeq" id="WP_067906717.1">
    <property type="nucleotide sequence ID" value="NZ_KQ954244.1"/>
</dbReference>
<dbReference type="STRING" id="1117702.AQZ52_04415"/>
<evidence type="ECO:0000256" key="5">
    <source>
        <dbReference type="SAM" id="MobiDB-lite"/>
    </source>
</evidence>
<dbReference type="OrthoDB" id="7208816at2"/>
<dbReference type="Gene3D" id="3.40.50.1820">
    <property type="entry name" value="alpha/beta hydrolase"/>
    <property type="match status" value="1"/>
</dbReference>
<dbReference type="GO" id="GO:0016746">
    <property type="term" value="F:acyltransferase activity"/>
    <property type="evidence" value="ECO:0007669"/>
    <property type="project" value="UniProtKB-KW"/>
</dbReference>
<dbReference type="InterPro" id="IPR010963">
    <property type="entry name" value="PHA_synth_I"/>
</dbReference>
<protein>
    <submittedName>
        <fullName evidence="8">Poly(R)-hydroxyalkanoic acid synthase</fullName>
    </submittedName>
</protein>
<evidence type="ECO:0000313" key="9">
    <source>
        <dbReference type="Proteomes" id="UP000058012"/>
    </source>
</evidence>
<reference evidence="8 9" key="1">
    <citation type="submission" date="2015-10" db="EMBL/GenBank/DDBJ databases">
        <title>Draft genome sequence of Novosphingobium fuchskuhlense DSM 25065 isolated from a surface water sample of the southwest basin of Lake Grosse Fuchskuhle.</title>
        <authorList>
            <person name="Ruckert C."/>
            <person name="Winkler A."/>
            <person name="Glaeser J."/>
            <person name="Grossart H.-P."/>
            <person name="Kalinowski J."/>
            <person name="Glaeser S."/>
        </authorList>
    </citation>
    <scope>NUCLEOTIDE SEQUENCE [LARGE SCALE GENOMIC DNA]</scope>
    <source>
        <strain evidence="8 9">FNE08-7</strain>
    </source>
</reference>
<gene>
    <name evidence="8" type="ORF">AQZ52_04415</name>
</gene>
<keyword evidence="9" id="KW-1185">Reference proteome</keyword>
<dbReference type="Proteomes" id="UP000058012">
    <property type="component" value="Unassembled WGS sequence"/>
</dbReference>
<evidence type="ECO:0000259" key="7">
    <source>
        <dbReference type="Pfam" id="PF07167"/>
    </source>
</evidence>
<organism evidence="8 9">
    <name type="scientific">Novosphingobium fuchskuhlense</name>
    <dbReference type="NCBI Taxonomy" id="1117702"/>
    <lineage>
        <taxon>Bacteria</taxon>
        <taxon>Pseudomonadati</taxon>
        <taxon>Pseudomonadota</taxon>
        <taxon>Alphaproteobacteria</taxon>
        <taxon>Sphingomonadales</taxon>
        <taxon>Sphingomonadaceae</taxon>
        <taxon>Novosphingobium</taxon>
    </lineage>
</organism>
<accession>A0A117UX67</accession>
<name>A0A117UX67_9SPHN</name>
<dbReference type="NCBIfam" id="TIGR01838">
    <property type="entry name" value="PHA_synth_I"/>
    <property type="match status" value="1"/>
</dbReference>
<evidence type="ECO:0000256" key="4">
    <source>
        <dbReference type="ARBA" id="ARBA00023315"/>
    </source>
</evidence>
<evidence type="ECO:0000256" key="2">
    <source>
        <dbReference type="ARBA" id="ARBA00022490"/>
    </source>
</evidence>
<dbReference type="Pfam" id="PF07167">
    <property type="entry name" value="PhaC_N"/>
    <property type="match status" value="1"/>
</dbReference>
<evidence type="ECO:0000256" key="3">
    <source>
        <dbReference type="ARBA" id="ARBA00022679"/>
    </source>
</evidence>
<dbReference type="AlphaFoldDB" id="A0A117UX67"/>
<dbReference type="InterPro" id="IPR029058">
    <property type="entry name" value="AB_hydrolase_fold"/>
</dbReference>
<proteinExistence type="predicted"/>
<sequence>MAEAATPPENPLDTAVIEDLMRQQGEAMQALFAPFLPTASTPLPNLATDPAAMQHWGMSAAKLQKMWLDFGAEQAGQVEPVLARMADPARWTALFNDWYAAMPISQTETQAKLWEDGLELWTSVLGRYGIGPAAQASREAPLPRKDRRFADPRWADQPWFALLHQTYLLIAEKLTAMADEVKGLPPERQQQVQFFTKMVVDALSPANFPMTNPIVIERTLETHGENLVKGVEHLLADMRKGQLTHADPEAFELGRNIAITPGKVVYETPLYQLIQYSPSTETVLAVPLLIFPPWINRFYILDLNPKKSFIRWAVEQGLTVFVVSWKSADASMADIVWDDYVMAQVEAIDVVRKRLGVAQTHVIGYCVAGTTLAATLALLARRCEADKVRSATFFTAQVDFEKAGDLKSFIDDQQIKMLEGMVTDGYLDGRYMAATFNLLRGTDLIWNYVVNNYLLGEDYPAFDLLHWNGDTTNLPAKWHKTYLEDLYRDNRLVMPDSLTIDGTPIDLRLIATPCYIQAGREDHIAPAESVWKLTRLLSGPWRFVLAGSGHIAGVVNPPDAEKYQFWRNDGEPTTLAEFVAGASETKGSWWPDWMAWIRESDAETLPAKGKRVPGGRGDPVIEDAPGRYVKTR</sequence>
<dbReference type="GO" id="GO:0042619">
    <property type="term" value="P:poly-hydroxybutyrate biosynthetic process"/>
    <property type="evidence" value="ECO:0007669"/>
    <property type="project" value="InterPro"/>
</dbReference>
<keyword evidence="4" id="KW-0012">Acyltransferase</keyword>
<dbReference type="Pfam" id="PF00561">
    <property type="entry name" value="Abhydrolase_1"/>
    <property type="match status" value="1"/>
</dbReference>